<organism evidence="2 3">
    <name type="scientific">Gigaspora margarita</name>
    <dbReference type="NCBI Taxonomy" id="4874"/>
    <lineage>
        <taxon>Eukaryota</taxon>
        <taxon>Fungi</taxon>
        <taxon>Fungi incertae sedis</taxon>
        <taxon>Mucoromycota</taxon>
        <taxon>Glomeromycotina</taxon>
        <taxon>Glomeromycetes</taxon>
        <taxon>Diversisporales</taxon>
        <taxon>Gigasporaceae</taxon>
        <taxon>Gigaspora</taxon>
    </lineage>
</organism>
<gene>
    <name evidence="2" type="ORF">GMARGA_LOCUS4963</name>
</gene>
<comment type="caution">
    <text evidence="2">The sequence shown here is derived from an EMBL/GenBank/DDBJ whole genome shotgun (WGS) entry which is preliminary data.</text>
</comment>
<evidence type="ECO:0000256" key="1">
    <source>
        <dbReference type="SAM" id="MobiDB-lite"/>
    </source>
</evidence>
<reference evidence="2 3" key="1">
    <citation type="submission" date="2021-06" db="EMBL/GenBank/DDBJ databases">
        <authorList>
            <person name="Kallberg Y."/>
            <person name="Tangrot J."/>
            <person name="Rosling A."/>
        </authorList>
    </citation>
    <scope>NUCLEOTIDE SEQUENCE [LARGE SCALE GENOMIC DNA]</scope>
    <source>
        <strain evidence="2 3">120-4 pot B 10/14</strain>
    </source>
</reference>
<evidence type="ECO:0000313" key="3">
    <source>
        <dbReference type="Proteomes" id="UP000789901"/>
    </source>
</evidence>
<feature type="compositionally biased region" description="Polar residues" evidence="1">
    <location>
        <begin position="827"/>
        <end position="836"/>
    </location>
</feature>
<sequence>MIFPFVTVRRNGKTILPAALFEVDENFTFEHLLYQADSEYVSGENVKVEIQVKGTNTWHNVVSGIYGSLKLCRREEQNVSHIKFTIQDEYSKSSSSIVPSTSNVFNEMMSAASKKALPNPKPTTNRNDHLYNDFLALLRSNNLGWEYGTQNIAGKLFVNKLTSLLYYLDDKHQTLKLRSLKIPTFFLQLPLYQQNTYYKKGSHHKTTLKRKELEFYADKLEECVLEPWASKLCWDQVVTASLELCSVARTYANYLETVNQHMQRIQLASAPARSPESNSNLEIRSSCTENAIEEIYLPIAKHIRDASEYEIISLEEFLPDIKEKRFFYLSNLTIDSTIMLYRYHHGNYLGTLNFIWKIPEDFELRDDTKNAQAIIRTQSLLPQFFTRYMRRHIFAKYSLITKITPSVLRYLYHDLVGDSSAVDNSYSAEVDKRVRIMLELGDPEICIDMHKNNGFKGTKFDEFWNEMESYFSENLLSVHERRHSNILYLLSFVSVRDLRESIIEQLENKRNEHPLSDNCLVPSDRWISYQFCPKNNWYKASTQYTGRFQIKYMYRQFTCLIFADDKHKVPIGEEVPTSTGVRNKKTATLKETELSVMKCNRHDCKVCKKVRMPYDDFQSLSFIPDPEPIYGKPTSEKFRPSAMNITVDDEISEKRPGQFVNTKIRRTITCEYCAKMRCIYSNVALTNDEEIKLQATLDGLYYSCGSQLLPEDHELSEQLSIRLNLTCDSPIESTYFSWRLKRFDICYWCGESKNLIEPSDTLKGEWKTIYPLCSFCKNNGKTWYKRAPKKFNQLSSNEHNDDTWGKMSKKNLERDRDNDDNDWLNPGQRQNMLDQM</sequence>
<protein>
    <submittedName>
        <fullName evidence="2">42298_t:CDS:1</fullName>
    </submittedName>
</protein>
<dbReference type="Proteomes" id="UP000789901">
    <property type="component" value="Unassembled WGS sequence"/>
</dbReference>
<feature type="region of interest" description="Disordered" evidence="1">
    <location>
        <begin position="811"/>
        <end position="836"/>
    </location>
</feature>
<accession>A0ABN7UFB6</accession>
<keyword evidence="3" id="KW-1185">Reference proteome</keyword>
<proteinExistence type="predicted"/>
<evidence type="ECO:0000313" key="2">
    <source>
        <dbReference type="EMBL" id="CAG8559872.1"/>
    </source>
</evidence>
<name>A0ABN7UFB6_GIGMA</name>
<dbReference type="EMBL" id="CAJVQB010002035">
    <property type="protein sequence ID" value="CAG8559872.1"/>
    <property type="molecule type" value="Genomic_DNA"/>
</dbReference>